<feature type="signal peptide" evidence="1">
    <location>
        <begin position="1"/>
        <end position="25"/>
    </location>
</feature>
<comment type="caution">
    <text evidence="3">The sequence shown here is derived from an EMBL/GenBank/DDBJ whole genome shotgun (WGS) entry which is preliminary data.</text>
</comment>
<dbReference type="InterPro" id="IPR025737">
    <property type="entry name" value="FApF"/>
</dbReference>
<evidence type="ECO:0000313" key="2">
    <source>
        <dbReference type="EMBL" id="MFC2996279.1"/>
    </source>
</evidence>
<evidence type="ECO:0000313" key="5">
    <source>
        <dbReference type="Proteomes" id="UP001595455"/>
    </source>
</evidence>
<feature type="chain" id="PRO_5016771456" evidence="1">
    <location>
        <begin position="26"/>
        <end position="315"/>
    </location>
</feature>
<reference evidence="5" key="3">
    <citation type="journal article" date="2019" name="Int. J. Syst. Evol. Microbiol.">
        <title>The Global Catalogue of Microorganisms (GCM) 10K type strain sequencing project: providing services to taxonomists for standard genome sequencing and annotation.</title>
        <authorList>
            <consortium name="The Broad Institute Genomics Platform"/>
            <consortium name="The Broad Institute Genome Sequencing Center for Infectious Disease"/>
            <person name="Wu L."/>
            <person name="Ma J."/>
        </authorList>
    </citation>
    <scope>NUCLEOTIDE SEQUENCE [LARGE SCALE GENOMIC DNA]</scope>
    <source>
        <strain evidence="5">KCTC 62575</strain>
    </source>
</reference>
<reference evidence="2" key="1">
    <citation type="journal article" date="2014" name="Int. J. Syst. Evol. Microbiol.">
        <title>Complete genome of a new Firmicutes species belonging to the dominant human colonic microbiota ('Ruminococcus bicirculans') reveals two chromosomes and a selective capacity to utilize plant glucans.</title>
        <authorList>
            <consortium name="NISC Comparative Sequencing Program"/>
            <person name="Wegmann U."/>
            <person name="Louis P."/>
            <person name="Goesmann A."/>
            <person name="Henrissat B."/>
            <person name="Duncan S.H."/>
            <person name="Flint H.J."/>
        </authorList>
    </citation>
    <scope>NUCLEOTIDE SEQUENCE</scope>
    <source>
        <strain evidence="2">KCTC 62575</strain>
    </source>
</reference>
<dbReference type="Pfam" id="PF13557">
    <property type="entry name" value="Phenol_MetA_deg"/>
    <property type="match status" value="1"/>
</dbReference>
<accession>A0A371YL79</accession>
<keyword evidence="5" id="KW-1185">Reference proteome</keyword>
<dbReference type="EMBL" id="PYIX02000040">
    <property type="protein sequence ID" value="RFC82202.1"/>
    <property type="molecule type" value="Genomic_DNA"/>
</dbReference>
<keyword evidence="1" id="KW-0732">Signal</keyword>
<protein>
    <submittedName>
        <fullName evidence="2">Transporter</fullName>
    </submittedName>
</protein>
<dbReference type="AlphaFoldDB" id="A0A371YL79"/>
<organism evidence="3 4">
    <name type="scientific">Acinetobacter sichuanensis</name>
    <dbReference type="NCBI Taxonomy" id="2136183"/>
    <lineage>
        <taxon>Bacteria</taxon>
        <taxon>Pseudomonadati</taxon>
        <taxon>Pseudomonadota</taxon>
        <taxon>Gammaproteobacteria</taxon>
        <taxon>Moraxellales</taxon>
        <taxon>Moraxellaceae</taxon>
        <taxon>Acinetobacter</taxon>
    </lineage>
</organism>
<evidence type="ECO:0000256" key="1">
    <source>
        <dbReference type="SAM" id="SignalP"/>
    </source>
</evidence>
<dbReference type="Proteomes" id="UP001595455">
    <property type="component" value="Unassembled WGS sequence"/>
</dbReference>
<reference evidence="2" key="4">
    <citation type="submission" date="2024-09" db="EMBL/GenBank/DDBJ databases">
        <authorList>
            <person name="Sun Q."/>
            <person name="Mori K."/>
        </authorList>
    </citation>
    <scope>NUCLEOTIDE SEQUENCE</scope>
    <source>
        <strain evidence="2">KCTC 62575</strain>
    </source>
</reference>
<gene>
    <name evidence="2" type="ORF">ACFODO_13560</name>
    <name evidence="3" type="ORF">C9E89_017775</name>
</gene>
<dbReference type="Proteomes" id="UP000240957">
    <property type="component" value="Unassembled WGS sequence"/>
</dbReference>
<evidence type="ECO:0000313" key="4">
    <source>
        <dbReference type="Proteomes" id="UP000240957"/>
    </source>
</evidence>
<sequence length="315" mass="34544">MKYVRISKSFIIFFLMCLFQHKSIAAESVTLSGPIGGTDINSAILPPSGNYITAVAAGINIDKWYDKNGNEIDTKGHVAIGGVGILHVYEKKLFGGNIASSIFTGIQELCFGFDQEQCSRGFQDVYSDVFMWNKHYAISSEANSMTNGLSILTGLGLNLPLGEYTKSKNVNIGSNYLTISPNIGLTYTFKSFLPQALGNSAQLSGRLFYNYYTENKDTDYLTGSVLNLDFAATLIKNNWQYGIAGNTFSQLTDDEINGQSIKDTKAQALNLGPILGYNFIYKNKNYSAMLKAPINLSGENITKAQGLTFRVSTNF</sequence>
<evidence type="ECO:0000313" key="3">
    <source>
        <dbReference type="EMBL" id="RFC82202.1"/>
    </source>
</evidence>
<dbReference type="EMBL" id="JBHRSF010000062">
    <property type="protein sequence ID" value="MFC2996279.1"/>
    <property type="molecule type" value="Genomic_DNA"/>
</dbReference>
<reference evidence="3 4" key="2">
    <citation type="submission" date="2018-08" db="EMBL/GenBank/DDBJ databases">
        <title>The draft genome of Acinetobacter sichuanensis strain WCHAc060041.</title>
        <authorList>
            <person name="Qin J."/>
            <person name="Feng Y."/>
            <person name="Zong Z."/>
        </authorList>
    </citation>
    <scope>NUCLEOTIDE SEQUENCE [LARGE SCALE GENOMIC DNA]</scope>
    <source>
        <strain evidence="3 4">WCHAc060041</strain>
    </source>
</reference>
<name>A0A371YL79_9GAMM</name>
<proteinExistence type="predicted"/>
<dbReference type="OrthoDB" id="8639774at2"/>
<dbReference type="RefSeq" id="WP_107009674.1">
    <property type="nucleotide sequence ID" value="NZ_JBHRSF010000062.1"/>
</dbReference>